<keyword evidence="2" id="KW-1185">Reference proteome</keyword>
<dbReference type="AlphaFoldDB" id="A0A330HAK9"/>
<comment type="caution">
    <text evidence="1">The sequence shown here is derived from an EMBL/GenBank/DDBJ whole genome shotgun (WGS) entry which is preliminary data.</text>
</comment>
<accession>A0A330HAK9</accession>
<protein>
    <submittedName>
        <fullName evidence="1">Uncharacterized protein</fullName>
    </submittedName>
</protein>
<gene>
    <name evidence="1" type="ORF">DPM33_30510</name>
</gene>
<organism evidence="1 2">
    <name type="scientific">Mesorhizobium hawassense</name>
    <dbReference type="NCBI Taxonomy" id="1209954"/>
    <lineage>
        <taxon>Bacteria</taxon>
        <taxon>Pseudomonadati</taxon>
        <taxon>Pseudomonadota</taxon>
        <taxon>Alphaproteobacteria</taxon>
        <taxon>Hyphomicrobiales</taxon>
        <taxon>Phyllobacteriaceae</taxon>
        <taxon>Mesorhizobium</taxon>
    </lineage>
</organism>
<name>A0A330HAK9_9HYPH</name>
<proteinExistence type="predicted"/>
<dbReference type="Proteomes" id="UP000251558">
    <property type="component" value="Unassembled WGS sequence"/>
</dbReference>
<sequence length="95" mass="10493">MLQSPQACLTTFSLRIMVKNCFLGVMTHNEFPDLTAIIHRVALVGRETGLGSHKHAPRRLKDHIFAPTSITAHGFALALNEYEKAPLDQSNAVLI</sequence>
<evidence type="ECO:0000313" key="1">
    <source>
        <dbReference type="EMBL" id="RAZ84758.1"/>
    </source>
</evidence>
<evidence type="ECO:0000313" key="2">
    <source>
        <dbReference type="Proteomes" id="UP000251558"/>
    </source>
</evidence>
<reference evidence="1 2" key="1">
    <citation type="submission" date="2018-07" db="EMBL/GenBank/DDBJ databases">
        <title>Diversity of Mesorhizobium strains in Brazil.</title>
        <authorList>
            <person name="Helene L.C.F."/>
            <person name="Dall'Agnol R."/>
            <person name="Delamuta J.R.M."/>
            <person name="Hungria M."/>
        </authorList>
    </citation>
    <scope>NUCLEOTIDE SEQUENCE [LARGE SCALE GENOMIC DNA]</scope>
    <source>
        <strain evidence="1 2">AC99b</strain>
    </source>
</reference>
<dbReference type="EMBL" id="QMBP01000021">
    <property type="protein sequence ID" value="RAZ84758.1"/>
    <property type="molecule type" value="Genomic_DNA"/>
</dbReference>